<comment type="caution">
    <text evidence="2">The sequence shown here is derived from an EMBL/GenBank/DDBJ whole genome shotgun (WGS) entry which is preliminary data.</text>
</comment>
<accession>A0AAD5T2D8</accession>
<dbReference type="EMBL" id="JADGJH010000887">
    <property type="protein sequence ID" value="KAJ3121359.1"/>
    <property type="molecule type" value="Genomic_DNA"/>
</dbReference>
<sequence>MLPALLRNYFGPTAGAGQKAVEPRTSSRMRFRISNPDASSDDGDDDDDDYDGDDHDNDDASSTVSYAAPVYRLPPQALVRIFGYLVEAGRSASGGGFNGSDGADEGSGYGYGSSNASAAKTVTKTSLVAVLLACRPWLESGIPALYANPPLHTAHAFAGLVRVLAQSAAPDSATYFEYHPLVEALDISGE</sequence>
<keyword evidence="3" id="KW-1185">Reference proteome</keyword>
<reference evidence="2" key="1">
    <citation type="submission" date="2020-05" db="EMBL/GenBank/DDBJ databases">
        <title>Phylogenomic resolution of chytrid fungi.</title>
        <authorList>
            <person name="Stajich J.E."/>
            <person name="Amses K."/>
            <person name="Simmons R."/>
            <person name="Seto K."/>
            <person name="Myers J."/>
            <person name="Bonds A."/>
            <person name="Quandt C.A."/>
            <person name="Barry K."/>
            <person name="Liu P."/>
            <person name="Grigoriev I."/>
            <person name="Longcore J.E."/>
            <person name="James T.Y."/>
        </authorList>
    </citation>
    <scope>NUCLEOTIDE SEQUENCE</scope>
    <source>
        <strain evidence="2">JEL0513</strain>
    </source>
</reference>
<evidence type="ECO:0000313" key="3">
    <source>
        <dbReference type="Proteomes" id="UP001211907"/>
    </source>
</evidence>
<feature type="compositionally biased region" description="Acidic residues" evidence="1">
    <location>
        <begin position="39"/>
        <end position="59"/>
    </location>
</feature>
<evidence type="ECO:0000256" key="1">
    <source>
        <dbReference type="SAM" id="MobiDB-lite"/>
    </source>
</evidence>
<evidence type="ECO:0000313" key="2">
    <source>
        <dbReference type="EMBL" id="KAJ3121359.1"/>
    </source>
</evidence>
<feature type="region of interest" description="Disordered" evidence="1">
    <location>
        <begin position="12"/>
        <end position="63"/>
    </location>
</feature>
<name>A0AAD5T2D8_9FUNG</name>
<protein>
    <submittedName>
        <fullName evidence="2">Uncharacterized protein</fullName>
    </submittedName>
</protein>
<dbReference type="AlphaFoldDB" id="A0AAD5T2D8"/>
<organism evidence="2 3">
    <name type="scientific">Physocladia obscura</name>
    <dbReference type="NCBI Taxonomy" id="109957"/>
    <lineage>
        <taxon>Eukaryota</taxon>
        <taxon>Fungi</taxon>
        <taxon>Fungi incertae sedis</taxon>
        <taxon>Chytridiomycota</taxon>
        <taxon>Chytridiomycota incertae sedis</taxon>
        <taxon>Chytridiomycetes</taxon>
        <taxon>Chytridiales</taxon>
        <taxon>Chytriomycetaceae</taxon>
        <taxon>Physocladia</taxon>
    </lineage>
</organism>
<gene>
    <name evidence="2" type="ORF">HK100_012411</name>
</gene>
<dbReference type="Proteomes" id="UP001211907">
    <property type="component" value="Unassembled WGS sequence"/>
</dbReference>
<proteinExistence type="predicted"/>